<dbReference type="Pfam" id="PF05725">
    <property type="entry name" value="FNIP"/>
    <property type="match status" value="1"/>
</dbReference>
<dbReference type="Gene3D" id="3.80.10.10">
    <property type="entry name" value="Ribonuclease Inhibitor"/>
    <property type="match status" value="1"/>
</dbReference>
<dbReference type="EMBL" id="MN739357">
    <property type="protein sequence ID" value="QHT00601.1"/>
    <property type="molecule type" value="Genomic_DNA"/>
</dbReference>
<reference evidence="1" key="1">
    <citation type="journal article" date="2020" name="Nature">
        <title>Giant virus diversity and host interactions through global metagenomics.</title>
        <authorList>
            <person name="Schulz F."/>
            <person name="Roux S."/>
            <person name="Paez-Espino D."/>
            <person name="Jungbluth S."/>
            <person name="Walsh D.A."/>
            <person name="Denef V.J."/>
            <person name="McMahon K.D."/>
            <person name="Konstantinidis K.T."/>
            <person name="Eloe-Fadrosh E.A."/>
            <person name="Kyrpides N.C."/>
            <person name="Woyke T."/>
        </authorList>
    </citation>
    <scope>NUCLEOTIDE SEQUENCE</scope>
    <source>
        <strain evidence="1">GVMAG-M-3300020192-26</strain>
    </source>
</reference>
<dbReference type="InterPro" id="IPR032675">
    <property type="entry name" value="LRR_dom_sf"/>
</dbReference>
<sequence>METLVKDIIVKFCDTLRDYDKLIFLSVSKKHNKYKQYIFFNEQKSIRKIIHLSYFDRFTNVLMSQPSEKMPMHMTRLYLYGYNKDHIDNIPSSLTHLTFGLECNQKLLNNIPNTLTHLALEMKVGKEIIIVPETVTCFHIGAACEDTMNVVVPKSVRELRIMGNQYIRLHDGIVCLKFGGRMNPNIIIPGTVTDLDIGKCCHRVKNIPENVKRLEINFINEPLPNKIIHLIYTGSGFKKIKKYIPNSVTHLEIVNHFYAYRRDDIPSGVTHLTLPKYYSIRKIPIHVEHIIYKKFDPDIGHKLITWDNIPLHIKSITFVNFVMTRP</sequence>
<evidence type="ECO:0000313" key="1">
    <source>
        <dbReference type="EMBL" id="QHT00601.1"/>
    </source>
</evidence>
<dbReference type="PANTHER" id="PTHR32134:SF169">
    <property type="entry name" value="FNIP REPEAT-CONTAINING PROTEIN-RELATED"/>
    <property type="match status" value="1"/>
</dbReference>
<name>A0A6C0C841_9ZZZZ</name>
<dbReference type="AlphaFoldDB" id="A0A6C0C841"/>
<dbReference type="PANTHER" id="PTHR32134">
    <property type="entry name" value="FNIP REPEAT-CONTAINING PROTEIN"/>
    <property type="match status" value="1"/>
</dbReference>
<evidence type="ECO:0008006" key="2">
    <source>
        <dbReference type="Google" id="ProtNLM"/>
    </source>
</evidence>
<accession>A0A6C0C841</accession>
<dbReference type="InterPro" id="IPR008615">
    <property type="entry name" value="FNIP"/>
</dbReference>
<organism evidence="1">
    <name type="scientific">viral metagenome</name>
    <dbReference type="NCBI Taxonomy" id="1070528"/>
    <lineage>
        <taxon>unclassified sequences</taxon>
        <taxon>metagenomes</taxon>
        <taxon>organismal metagenomes</taxon>
    </lineage>
</organism>
<proteinExistence type="predicted"/>
<protein>
    <recommendedName>
        <fullName evidence="2">FNIP repeat-containing protein</fullName>
    </recommendedName>
</protein>
<dbReference type="InterPro" id="IPR051251">
    <property type="entry name" value="STK_FNIP-Repeat"/>
</dbReference>